<evidence type="ECO:0000313" key="6">
    <source>
        <dbReference type="Proteomes" id="UP000199423"/>
    </source>
</evidence>
<dbReference type="PIRSF" id="PIRSF000521">
    <property type="entry name" value="Transaminase_4ab_Lys_Orn"/>
    <property type="match status" value="1"/>
</dbReference>
<keyword evidence="3 4" id="KW-0663">Pyridoxal phosphate</keyword>
<dbReference type="RefSeq" id="WP_092868017.1">
    <property type="nucleotide sequence ID" value="NZ_FPCH01000002.1"/>
</dbReference>
<dbReference type="PANTHER" id="PTHR45688:SF13">
    <property type="entry name" value="ALANINE--GLYOXYLATE AMINOTRANSFERASE 2-LIKE"/>
    <property type="match status" value="1"/>
</dbReference>
<dbReference type="InterPro" id="IPR015421">
    <property type="entry name" value="PyrdxlP-dep_Trfase_major"/>
</dbReference>
<dbReference type="InterPro" id="IPR015424">
    <property type="entry name" value="PyrdxlP-dep_Trfase"/>
</dbReference>
<protein>
    <submittedName>
        <fullName evidence="5">4-aminobutyrate aminotransferase</fullName>
    </submittedName>
</protein>
<dbReference type="Gene3D" id="3.40.640.10">
    <property type="entry name" value="Type I PLP-dependent aspartate aminotransferase-like (Major domain)"/>
    <property type="match status" value="1"/>
</dbReference>
<proteinExistence type="inferred from homology"/>
<comment type="similarity">
    <text evidence="2 4">Belongs to the class-III pyridoxal-phosphate-dependent aminotransferase family.</text>
</comment>
<dbReference type="Gene3D" id="3.90.1150.10">
    <property type="entry name" value="Aspartate Aminotransferase, domain 1"/>
    <property type="match status" value="1"/>
</dbReference>
<dbReference type="InterPro" id="IPR005814">
    <property type="entry name" value="Aminotrans_3"/>
</dbReference>
<dbReference type="EMBL" id="FPCH01000002">
    <property type="protein sequence ID" value="SFV35341.1"/>
    <property type="molecule type" value="Genomic_DNA"/>
</dbReference>
<evidence type="ECO:0000256" key="4">
    <source>
        <dbReference type="RuleBase" id="RU003560"/>
    </source>
</evidence>
<keyword evidence="6" id="KW-1185">Reference proteome</keyword>
<dbReference type="GO" id="GO:0030170">
    <property type="term" value="F:pyridoxal phosphate binding"/>
    <property type="evidence" value="ECO:0007669"/>
    <property type="project" value="InterPro"/>
</dbReference>
<accession>A0A1I7NKX6</accession>
<evidence type="ECO:0000313" key="5">
    <source>
        <dbReference type="EMBL" id="SFV35341.1"/>
    </source>
</evidence>
<comment type="cofactor">
    <cofactor evidence="1">
        <name>pyridoxal 5'-phosphate</name>
        <dbReference type="ChEBI" id="CHEBI:597326"/>
    </cofactor>
</comment>
<keyword evidence="5" id="KW-0808">Transferase</keyword>
<dbReference type="CDD" id="cd00610">
    <property type="entry name" value="OAT_like"/>
    <property type="match status" value="1"/>
</dbReference>
<evidence type="ECO:0000256" key="2">
    <source>
        <dbReference type="ARBA" id="ARBA00008954"/>
    </source>
</evidence>
<dbReference type="Proteomes" id="UP000199423">
    <property type="component" value="Unassembled WGS sequence"/>
</dbReference>
<dbReference type="InterPro" id="IPR015422">
    <property type="entry name" value="PyrdxlP-dep_Trfase_small"/>
</dbReference>
<evidence type="ECO:0000256" key="3">
    <source>
        <dbReference type="ARBA" id="ARBA00022898"/>
    </source>
</evidence>
<dbReference type="PROSITE" id="PS00600">
    <property type="entry name" value="AA_TRANSFER_CLASS_3"/>
    <property type="match status" value="1"/>
</dbReference>
<dbReference type="STRING" id="51670.SAMN04488557_2557"/>
<reference evidence="6" key="1">
    <citation type="submission" date="2016-10" db="EMBL/GenBank/DDBJ databases">
        <authorList>
            <person name="Varghese N."/>
            <person name="Submissions S."/>
        </authorList>
    </citation>
    <scope>NUCLEOTIDE SEQUENCE [LARGE SCALE GENOMIC DNA]</scope>
    <source>
        <strain evidence="6">DSM 1565</strain>
    </source>
</reference>
<sequence>MEATRKILDLNAFDMNAADKLPPAVTSLVKRRKQTFGPTSMLFYERPLNLVRAEGVWLHDADGTRYLDAYNNVPSVGHCHPRVVEAISRQLGTLNTHTRYLYDNIYTYAERLLATMPEPVSNIVFTCTGSESGDLALRIARAVTGGTGFIVTENAYHGNTTAVTEISPSSASAEPRPPYVFLVPAPDTYRHGSEAIGPKFAEDIRKAIAGMKAAGIQLAGFIADSIFSSDGVYPGEPGFLAEAVSAVRDAGGVYIADEVQPGFGRTGEKMWGFARHGVVPDMVVMGKPMGNGFPMGGVAVKPEMLEAFGSKSGYFNTFGGNPVAAAAGLAVLDVLNEEGLQENAFDTGAYLRSELRIAGGNGDRVGDVRGSGLYIGLELVKDKASAEPDRALAERIVNGMRERNILIGIAGGHGNVLKIRPPLCFTREHADIFIDGFRSTLAKVI</sequence>
<organism evidence="5 6">
    <name type="scientific">Hyphomicrobium facile</name>
    <dbReference type="NCBI Taxonomy" id="51670"/>
    <lineage>
        <taxon>Bacteria</taxon>
        <taxon>Pseudomonadati</taxon>
        <taxon>Pseudomonadota</taxon>
        <taxon>Alphaproteobacteria</taxon>
        <taxon>Hyphomicrobiales</taxon>
        <taxon>Hyphomicrobiaceae</taxon>
        <taxon>Hyphomicrobium</taxon>
    </lineage>
</organism>
<dbReference type="InterPro" id="IPR049704">
    <property type="entry name" value="Aminotrans_3_PPA_site"/>
</dbReference>
<keyword evidence="5" id="KW-0032">Aminotransferase</keyword>
<dbReference type="OrthoDB" id="5288905at2"/>
<name>A0A1I7NKX6_9HYPH</name>
<dbReference type="SUPFAM" id="SSF53383">
    <property type="entry name" value="PLP-dependent transferases"/>
    <property type="match status" value="1"/>
</dbReference>
<dbReference type="AlphaFoldDB" id="A0A1I7NKX6"/>
<dbReference type="Pfam" id="PF00202">
    <property type="entry name" value="Aminotran_3"/>
    <property type="match status" value="1"/>
</dbReference>
<dbReference type="PANTHER" id="PTHR45688">
    <property type="match status" value="1"/>
</dbReference>
<evidence type="ECO:0000256" key="1">
    <source>
        <dbReference type="ARBA" id="ARBA00001933"/>
    </source>
</evidence>
<dbReference type="GO" id="GO:0008483">
    <property type="term" value="F:transaminase activity"/>
    <property type="evidence" value="ECO:0007669"/>
    <property type="project" value="UniProtKB-KW"/>
</dbReference>
<gene>
    <name evidence="5" type="ORF">SAMN04488557_2557</name>
</gene>